<reference evidence="2 3" key="2">
    <citation type="submission" date="2015-01" db="EMBL/GenBank/DDBJ databases">
        <title>Complete genome sequence of Pyrinomonas methylaliphatogenes type strain K22T.</title>
        <authorList>
            <person name="Lee K.C.Y."/>
            <person name="Power J.F."/>
            <person name="Dunfield P.F."/>
            <person name="Morgan X.C."/>
            <person name="Huttenhower C."/>
            <person name="Stott M.B."/>
        </authorList>
    </citation>
    <scope>NUCLEOTIDE SEQUENCE [LARGE SCALE GENOMIC DNA]</scope>
    <source>
        <strain evidence="2 3">K22</strain>
    </source>
</reference>
<reference evidence="2 3" key="1">
    <citation type="submission" date="2013-12" db="EMBL/GenBank/DDBJ databases">
        <authorList>
            <person name="Stott M."/>
        </authorList>
    </citation>
    <scope>NUCLEOTIDE SEQUENCE [LARGE SCALE GENOMIC DNA]</scope>
    <source>
        <strain evidence="2 3">K22</strain>
    </source>
</reference>
<accession>A0A0B6WUU9</accession>
<proteinExistence type="predicted"/>
<protein>
    <submittedName>
        <fullName evidence="2">Uncharacterized protein</fullName>
    </submittedName>
</protein>
<evidence type="ECO:0000256" key="1">
    <source>
        <dbReference type="SAM" id="SignalP"/>
    </source>
</evidence>
<dbReference type="AlphaFoldDB" id="A0A0B6WUU9"/>
<organism evidence="2 3">
    <name type="scientific">Pyrinomonas methylaliphatogenes</name>
    <dbReference type="NCBI Taxonomy" id="454194"/>
    <lineage>
        <taxon>Bacteria</taxon>
        <taxon>Pseudomonadati</taxon>
        <taxon>Acidobacteriota</taxon>
        <taxon>Blastocatellia</taxon>
        <taxon>Blastocatellales</taxon>
        <taxon>Pyrinomonadaceae</taxon>
        <taxon>Pyrinomonas</taxon>
    </lineage>
</organism>
<feature type="signal peptide" evidence="1">
    <location>
        <begin position="1"/>
        <end position="26"/>
    </location>
</feature>
<sequence length="265" mass="29597" precursor="true">MFDLRRTRRFVAVLIIVCGFASSTCAAYRRDGGDPSQASKRGPSETVREFYRALHERRFRDAFAISIYQPAIAGLSDEEFADLRPDFERIAAAVPENFEIVGEQISGDGATVFIRLSDDKTAPPESVALLRAGSGWIVGDRQSRDLVLKRGKDFFFQARIDAHHNEVQAMLQRIAAAQLIYSARNDGRFADLATLIKEGLVPKDIETPDSTGYRFHIALASDKRSYAVRAEPARYGRTGRLSFYMDRNGIKSKDTGGRPLAENEK</sequence>
<dbReference type="EMBL" id="CBXV010000002">
    <property type="protein sequence ID" value="CDM64512.1"/>
    <property type="molecule type" value="Genomic_DNA"/>
</dbReference>
<dbReference type="OrthoDB" id="108782at2"/>
<keyword evidence="3" id="KW-1185">Reference proteome</keyword>
<feature type="chain" id="PRO_5002109905" evidence="1">
    <location>
        <begin position="27"/>
        <end position="265"/>
    </location>
</feature>
<dbReference type="STRING" id="454194.PYK22_00506"/>
<keyword evidence="1" id="KW-0732">Signal</keyword>
<name>A0A0B6WUU9_9BACT</name>
<gene>
    <name evidence="2" type="ORF">PYK22_00506</name>
</gene>
<evidence type="ECO:0000313" key="3">
    <source>
        <dbReference type="Proteomes" id="UP000031518"/>
    </source>
</evidence>
<dbReference type="RefSeq" id="WP_041974013.1">
    <property type="nucleotide sequence ID" value="NZ_CBXV010000002.1"/>
</dbReference>
<evidence type="ECO:0000313" key="2">
    <source>
        <dbReference type="EMBL" id="CDM64512.1"/>
    </source>
</evidence>
<dbReference type="Proteomes" id="UP000031518">
    <property type="component" value="Unassembled WGS sequence"/>
</dbReference>